<dbReference type="AlphaFoldDB" id="A0A543A7G2"/>
<keyword evidence="2" id="KW-0812">Transmembrane</keyword>
<keyword evidence="2" id="KW-1133">Transmembrane helix</keyword>
<keyword evidence="5" id="KW-1185">Reference proteome</keyword>
<dbReference type="CDD" id="cd06257">
    <property type="entry name" value="DnaJ"/>
    <property type="match status" value="1"/>
</dbReference>
<dbReference type="OrthoDB" id="166297at2"/>
<dbReference type="EMBL" id="VFOV01000001">
    <property type="protein sequence ID" value="TQL68542.1"/>
    <property type="molecule type" value="Genomic_DNA"/>
</dbReference>
<organism evidence="4 5">
    <name type="scientific">Nocardioides albertanoniae</name>
    <dbReference type="NCBI Taxonomy" id="1175486"/>
    <lineage>
        <taxon>Bacteria</taxon>
        <taxon>Bacillati</taxon>
        <taxon>Actinomycetota</taxon>
        <taxon>Actinomycetes</taxon>
        <taxon>Propionibacteriales</taxon>
        <taxon>Nocardioidaceae</taxon>
        <taxon>Nocardioides</taxon>
    </lineage>
</organism>
<dbReference type="InterPro" id="IPR036869">
    <property type="entry name" value="J_dom_sf"/>
</dbReference>
<proteinExistence type="predicted"/>
<dbReference type="RefSeq" id="WP_141780523.1">
    <property type="nucleotide sequence ID" value="NZ_VFOV01000001.1"/>
</dbReference>
<evidence type="ECO:0000259" key="3">
    <source>
        <dbReference type="PROSITE" id="PS50076"/>
    </source>
</evidence>
<comment type="caution">
    <text evidence="4">The sequence shown here is derived from an EMBL/GenBank/DDBJ whole genome shotgun (WGS) entry which is preliminary data.</text>
</comment>
<gene>
    <name evidence="4" type="ORF">FB381_2432</name>
</gene>
<evidence type="ECO:0000313" key="5">
    <source>
        <dbReference type="Proteomes" id="UP000320209"/>
    </source>
</evidence>
<dbReference type="InterPro" id="IPR001623">
    <property type="entry name" value="DnaJ_domain"/>
</dbReference>
<keyword evidence="2" id="KW-0472">Membrane</keyword>
<feature type="domain" description="J" evidence="3">
    <location>
        <begin position="7"/>
        <end position="71"/>
    </location>
</feature>
<dbReference type="SMART" id="SM00271">
    <property type="entry name" value="DnaJ"/>
    <property type="match status" value="1"/>
</dbReference>
<accession>A0A543A7G2</accession>
<dbReference type="PROSITE" id="PS50076">
    <property type="entry name" value="DNAJ_2"/>
    <property type="match status" value="1"/>
</dbReference>
<feature type="compositionally biased region" description="Low complexity" evidence="1">
    <location>
        <begin position="173"/>
        <end position="188"/>
    </location>
</feature>
<dbReference type="InterPro" id="IPR050817">
    <property type="entry name" value="DjlA_DnaK_co-chaperone"/>
</dbReference>
<protein>
    <submittedName>
        <fullName evidence="4">DnaJ-like protein</fullName>
    </submittedName>
</protein>
<feature type="compositionally biased region" description="Low complexity" evidence="1">
    <location>
        <begin position="214"/>
        <end position="226"/>
    </location>
</feature>
<sequence>MSGKFIDAYSVLQIGSDADDAAVRARHRELAKQFHPDRGGRAADGELMMRINRARDVLLDPVARAILDEELARRRRESTRAGSPEETPAASPGPQSPGRDRRWRAEWGTPSPWATPPTGSAVPGPVPPPAAAPVRPSVNRLRHASRQARAASTNPALSARRRAAAAAPPPQSEQPQQAPAQPTQPAQRQRVKPQQAQPTAAESELPRRRPAKPQRPARAAAKPQAADSQGTSQAAKPTAPPADKPAGAWSLYSVPLDGVSVAAFVASVIMCGPLGFILGIIGLARTADEKRRGRWAAVAGIAISSLTMLVAIGYVMQAMSSPVP</sequence>
<evidence type="ECO:0000256" key="1">
    <source>
        <dbReference type="SAM" id="MobiDB-lite"/>
    </source>
</evidence>
<dbReference type="PANTHER" id="PTHR24074">
    <property type="entry name" value="CO-CHAPERONE PROTEIN DJLA"/>
    <property type="match status" value="1"/>
</dbReference>
<name>A0A543A7G2_9ACTN</name>
<reference evidence="4 5" key="1">
    <citation type="submission" date="2019-06" db="EMBL/GenBank/DDBJ databases">
        <title>Sequencing the genomes of 1000 actinobacteria strains.</title>
        <authorList>
            <person name="Klenk H.-P."/>
        </authorList>
    </citation>
    <scope>NUCLEOTIDE SEQUENCE [LARGE SCALE GENOMIC DNA]</scope>
    <source>
        <strain evidence="4 5">DSM 25218</strain>
    </source>
</reference>
<feature type="region of interest" description="Disordered" evidence="1">
    <location>
        <begin position="73"/>
        <end position="244"/>
    </location>
</feature>
<dbReference type="SUPFAM" id="SSF46565">
    <property type="entry name" value="Chaperone J-domain"/>
    <property type="match status" value="1"/>
</dbReference>
<dbReference type="Pfam" id="PF00226">
    <property type="entry name" value="DnaJ"/>
    <property type="match status" value="1"/>
</dbReference>
<dbReference type="Proteomes" id="UP000320209">
    <property type="component" value="Unassembled WGS sequence"/>
</dbReference>
<feature type="transmembrane region" description="Helical" evidence="2">
    <location>
        <begin position="295"/>
        <end position="316"/>
    </location>
</feature>
<evidence type="ECO:0000256" key="2">
    <source>
        <dbReference type="SAM" id="Phobius"/>
    </source>
</evidence>
<dbReference type="Gene3D" id="1.10.287.110">
    <property type="entry name" value="DnaJ domain"/>
    <property type="match status" value="1"/>
</dbReference>
<evidence type="ECO:0000313" key="4">
    <source>
        <dbReference type="EMBL" id="TQL68542.1"/>
    </source>
</evidence>
<feature type="transmembrane region" description="Helical" evidence="2">
    <location>
        <begin position="261"/>
        <end position="283"/>
    </location>
</feature>